<reference evidence="2 3" key="1">
    <citation type="submission" date="2011-06" db="EMBL/GenBank/DDBJ databases">
        <title>Genomic sequence of Methylobacter tundripaludum SV96.</title>
        <authorList>
            <consortium name="US DOE Joint Genome Institute"/>
            <person name="Lucas S."/>
            <person name="Han J."/>
            <person name="Lapidus A."/>
            <person name="Cheng J.-F."/>
            <person name="Goodwin L."/>
            <person name="Pitluck S."/>
            <person name="Held B."/>
            <person name="Detter J.C."/>
            <person name="Han C."/>
            <person name="Tapia R."/>
            <person name="Land M."/>
            <person name="Hauser L."/>
            <person name="Kyrpides N."/>
            <person name="Ivanova N."/>
            <person name="Ovchinnikova G."/>
            <person name="Pagani I."/>
            <person name="Klotz M.G."/>
            <person name="Dispirito A.A."/>
            <person name="Murrell J.C."/>
            <person name="Dunfield P."/>
            <person name="Kalyuzhnaya M.G."/>
            <person name="Svenning M."/>
            <person name="Trotsenko Y.A."/>
            <person name="Stein L.Y."/>
            <person name="Woyke T."/>
        </authorList>
    </citation>
    <scope>NUCLEOTIDE SEQUENCE [LARGE SCALE GENOMIC DNA]</scope>
    <source>
        <strain evidence="3">ATCC BAA-1195 / DSM 17260 / SV96</strain>
    </source>
</reference>
<dbReference type="SUPFAM" id="SSF47413">
    <property type="entry name" value="lambda repressor-like DNA-binding domains"/>
    <property type="match status" value="1"/>
</dbReference>
<feature type="domain" description="HTH cro/C1-type" evidence="1">
    <location>
        <begin position="102"/>
        <end position="165"/>
    </location>
</feature>
<dbReference type="RefSeq" id="WP_006890113.1">
    <property type="nucleotide sequence ID" value="NZ_JH109152.1"/>
</dbReference>
<accession>G3IRC7</accession>
<organism evidence="2 3">
    <name type="scientific">Methylobacter tundripaludum (strain ATCC BAA-1195 / DSM 17260 / SV96)</name>
    <dbReference type="NCBI Taxonomy" id="697282"/>
    <lineage>
        <taxon>Bacteria</taxon>
        <taxon>Pseudomonadati</taxon>
        <taxon>Pseudomonadota</taxon>
        <taxon>Gammaproteobacteria</taxon>
        <taxon>Methylococcales</taxon>
        <taxon>Methylococcaceae</taxon>
        <taxon>Methylobacter</taxon>
    </lineage>
</organism>
<dbReference type="InterPro" id="IPR010982">
    <property type="entry name" value="Lambda_DNA-bd_dom_sf"/>
</dbReference>
<dbReference type="eggNOG" id="COG1396">
    <property type="taxonomic scope" value="Bacteria"/>
</dbReference>
<keyword evidence="3" id="KW-1185">Reference proteome</keyword>
<evidence type="ECO:0000313" key="2">
    <source>
        <dbReference type="EMBL" id="EGW22138.1"/>
    </source>
</evidence>
<dbReference type="GO" id="GO:0003677">
    <property type="term" value="F:DNA binding"/>
    <property type="evidence" value="ECO:0007669"/>
    <property type="project" value="InterPro"/>
</dbReference>
<dbReference type="Gene3D" id="1.10.260.40">
    <property type="entry name" value="lambda repressor-like DNA-binding domains"/>
    <property type="match status" value="1"/>
</dbReference>
<evidence type="ECO:0000259" key="1">
    <source>
        <dbReference type="SMART" id="SM00530"/>
    </source>
</evidence>
<dbReference type="CDD" id="cd00093">
    <property type="entry name" value="HTH_XRE"/>
    <property type="match status" value="1"/>
</dbReference>
<dbReference type="SMART" id="SM00530">
    <property type="entry name" value="HTH_XRE"/>
    <property type="match status" value="1"/>
</dbReference>
<gene>
    <name evidence="2" type="ORF">Mettu_0939</name>
</gene>
<proteinExistence type="predicted"/>
<dbReference type="Proteomes" id="UP000004664">
    <property type="component" value="Unassembled WGS sequence"/>
</dbReference>
<evidence type="ECO:0000313" key="3">
    <source>
        <dbReference type="Proteomes" id="UP000004664"/>
    </source>
</evidence>
<dbReference type="InterPro" id="IPR001387">
    <property type="entry name" value="Cro/C1-type_HTH"/>
</dbReference>
<dbReference type="AlphaFoldDB" id="G3IRC7"/>
<dbReference type="STRING" id="697282.Mettu_0939"/>
<sequence length="222" mass="25293">MIKKRLHLSDVLDRRIWHMPSGKLGKPMKANPGLARKAPIIPVLCHLLLEAFDMLHNFHTQQFSNLLLVKQAKNCLIKNKPLLGRGFIIEHMINTKKIVAGNVKTLLDHRARETGRKMSQAEFGKLVGLSQRTVSYLFDEENVESIRSDTIDKLAEHFGLQAFHLMIPNQPIEELLSNRIEKLVENYLHSDNSGKHATMVVSETRAHYQGEEYINKVVNGST</sequence>
<dbReference type="EMBL" id="JH109152">
    <property type="protein sequence ID" value="EGW22138.1"/>
    <property type="molecule type" value="Genomic_DNA"/>
</dbReference>
<name>G3IRC7_METTV</name>
<dbReference type="HOGENOM" id="CLU_1244130_0_0_6"/>
<protein>
    <submittedName>
        <fullName evidence="2">Helix-turn-helix domain protein</fullName>
    </submittedName>
</protein>